<dbReference type="AlphaFoldDB" id="A0A1H0VDW9"/>
<dbReference type="RefSeq" id="WP_089654843.1">
    <property type="nucleotide sequence ID" value="NZ_FNIZ01000034.1"/>
</dbReference>
<keyword evidence="9" id="KW-1185">Reference proteome</keyword>
<evidence type="ECO:0000313" key="8">
    <source>
        <dbReference type="EMBL" id="SDP76759.1"/>
    </source>
</evidence>
<dbReference type="InterPro" id="IPR036197">
    <property type="entry name" value="NarG-like_sf"/>
</dbReference>
<evidence type="ECO:0000256" key="6">
    <source>
        <dbReference type="SAM" id="Phobius"/>
    </source>
</evidence>
<evidence type="ECO:0000256" key="5">
    <source>
        <dbReference type="ARBA" id="ARBA00023014"/>
    </source>
</evidence>
<evidence type="ECO:0000256" key="4">
    <source>
        <dbReference type="ARBA" id="ARBA00023004"/>
    </source>
</evidence>
<evidence type="ECO:0000259" key="7">
    <source>
        <dbReference type="PROSITE" id="PS51379"/>
    </source>
</evidence>
<organism evidence="8 9">
    <name type="scientific">Halobacillus aidingensis</name>
    <dbReference type="NCBI Taxonomy" id="240303"/>
    <lineage>
        <taxon>Bacteria</taxon>
        <taxon>Bacillati</taxon>
        <taxon>Bacillota</taxon>
        <taxon>Bacilli</taxon>
        <taxon>Bacillales</taxon>
        <taxon>Bacillaceae</taxon>
        <taxon>Halobacillus</taxon>
    </lineage>
</organism>
<reference evidence="9" key="1">
    <citation type="submission" date="2016-10" db="EMBL/GenBank/DDBJ databases">
        <authorList>
            <person name="Varghese N."/>
            <person name="Submissions S."/>
        </authorList>
    </citation>
    <scope>NUCLEOTIDE SEQUENCE [LARGE SCALE GENOMIC DNA]</scope>
    <source>
        <strain evidence="9">CGMCC 1.3703</strain>
    </source>
</reference>
<accession>A0A1H0VDW9</accession>
<dbReference type="EMBL" id="FNIZ01000034">
    <property type="protein sequence ID" value="SDP76759.1"/>
    <property type="molecule type" value="Genomic_DNA"/>
</dbReference>
<keyword evidence="5" id="KW-0411">Iron-sulfur</keyword>
<keyword evidence="3" id="KW-0560">Oxidoreductase</keyword>
<protein>
    <submittedName>
        <fullName evidence="8">Fe-S oxidoreductase</fullName>
    </submittedName>
</protein>
<feature type="domain" description="4Fe-4S ferredoxin-type" evidence="7">
    <location>
        <begin position="273"/>
        <end position="303"/>
    </location>
</feature>
<feature type="transmembrane region" description="Helical" evidence="6">
    <location>
        <begin position="150"/>
        <end position="171"/>
    </location>
</feature>
<dbReference type="InterPro" id="IPR009051">
    <property type="entry name" value="Helical_ferredxn"/>
</dbReference>
<dbReference type="InterPro" id="IPR017900">
    <property type="entry name" value="4Fe4S_Fe_S_CS"/>
</dbReference>
<evidence type="ECO:0000256" key="1">
    <source>
        <dbReference type="ARBA" id="ARBA00022485"/>
    </source>
</evidence>
<feature type="transmembrane region" description="Helical" evidence="6">
    <location>
        <begin position="6"/>
        <end position="24"/>
    </location>
</feature>
<keyword evidence="4" id="KW-0408">Iron</keyword>
<keyword evidence="2" id="KW-0479">Metal-binding</keyword>
<dbReference type="PROSITE" id="PS51379">
    <property type="entry name" value="4FE4S_FER_2"/>
    <property type="match status" value="2"/>
</dbReference>
<dbReference type="Gene3D" id="1.20.950.20">
    <property type="entry name" value="Transmembrane di-heme cytochromes, Chain C"/>
    <property type="match status" value="1"/>
</dbReference>
<proteinExistence type="predicted"/>
<dbReference type="InterPro" id="IPR051460">
    <property type="entry name" value="HdrC_iron-sulfur_subunit"/>
</dbReference>
<dbReference type="GO" id="GO:0016491">
    <property type="term" value="F:oxidoreductase activity"/>
    <property type="evidence" value="ECO:0007669"/>
    <property type="project" value="UniProtKB-KW"/>
</dbReference>
<dbReference type="GO" id="GO:0046872">
    <property type="term" value="F:metal ion binding"/>
    <property type="evidence" value="ECO:0007669"/>
    <property type="project" value="UniProtKB-KW"/>
</dbReference>
<keyword evidence="6" id="KW-0472">Membrane</keyword>
<feature type="transmembrane region" description="Helical" evidence="6">
    <location>
        <begin position="71"/>
        <end position="92"/>
    </location>
</feature>
<feature type="transmembrane region" description="Helical" evidence="6">
    <location>
        <begin position="191"/>
        <end position="219"/>
    </location>
</feature>
<keyword evidence="6" id="KW-1133">Transmembrane helix</keyword>
<dbReference type="SUPFAM" id="SSF46548">
    <property type="entry name" value="alpha-helical ferredoxin"/>
    <property type="match status" value="1"/>
</dbReference>
<keyword evidence="1" id="KW-0004">4Fe-4S</keyword>
<dbReference type="PANTHER" id="PTHR43255:SF1">
    <property type="entry name" value="IRON-SULFUR-BINDING OXIDOREDUCTASE FADF-RELATED"/>
    <property type="match status" value="1"/>
</dbReference>
<sequence length="710" mass="80389">MNPLLVANWILFLGVLVYGLYLFVRVVQTRVAYIKLGKKFEYDRQLKRRLQKIRIYVFGQKKLLKDKKSGIIHVMMFYGFILVQFGAIDFIWKGLAPDSHLPLGPFYPGFTFFQEIVTLTILVAVIWAFYRRYIEKLVRLKRGFKAGLVLIFIGTLMVTVLVGNGMGLIWHGHEGAWTEPVASGIASAFGWLPPAAAATVFFIMWWIHLLILLTFMVYVPQSKHAHLIAAPVNVFLSREEPPGKLKAIDFEIDEDADEEDVSFGVGKIEDFNQLQMIDFYACVECGRCTNVCPASGSGKMLSPMDLIIKLRDHLTEKGAAVTGQSPWVPAYAFSGTEGNTLAQMSRSQGSDEAAATLDAVNNKSLIGDVITEEELWACTTCRNCEDACPVMNEHVDKIIDLRRYLVLTEGKMDADGQRAMMNIERQGNPWGLSKKEREDWRQLDEDVQIPTVKELKKSGEEFEYLFWVSSMGSYDNRSQKIAMAFAKLMNAADIKFAILGNKEQNSGDTARRMGNEFLFQELAEKNMKEFEKHNVKKIITIDPHAYNIFKNEYPDFGLEAEVYHHTEMLAEWLKEGRLKPEGVVNEKITYHDSCYLGRYNEVYQPPREVLEMIPGVEVVEMKRNRSNGMCCGAGGGMMWMEEKSGNRVNVARTEQALEVEPTMISSGCPFCLTMLSDGTKAKEVEEEVSTMDIAEILAKSMFDKTEEKTA</sequence>
<dbReference type="PROSITE" id="PS00198">
    <property type="entry name" value="4FE4S_FER_1"/>
    <property type="match status" value="2"/>
</dbReference>
<dbReference type="InterPro" id="IPR004017">
    <property type="entry name" value="Cys_rich_dom"/>
</dbReference>
<dbReference type="GO" id="GO:0005886">
    <property type="term" value="C:plasma membrane"/>
    <property type="evidence" value="ECO:0007669"/>
    <property type="project" value="TreeGrafter"/>
</dbReference>
<dbReference type="STRING" id="240303.SAMN05421677_1344"/>
<evidence type="ECO:0000256" key="2">
    <source>
        <dbReference type="ARBA" id="ARBA00022723"/>
    </source>
</evidence>
<dbReference type="Gene3D" id="1.10.1060.10">
    <property type="entry name" value="Alpha-helical ferredoxin"/>
    <property type="match status" value="1"/>
</dbReference>
<name>A0A1H0VDW9_HALAD</name>
<gene>
    <name evidence="8" type="ORF">SAMN05421677_1344</name>
</gene>
<evidence type="ECO:0000313" key="9">
    <source>
        <dbReference type="Proteomes" id="UP000198860"/>
    </source>
</evidence>
<dbReference type="GO" id="GO:0051539">
    <property type="term" value="F:4 iron, 4 sulfur cluster binding"/>
    <property type="evidence" value="ECO:0007669"/>
    <property type="project" value="UniProtKB-KW"/>
</dbReference>
<feature type="transmembrane region" description="Helical" evidence="6">
    <location>
        <begin position="112"/>
        <end position="130"/>
    </location>
</feature>
<evidence type="ECO:0000256" key="3">
    <source>
        <dbReference type="ARBA" id="ARBA00023002"/>
    </source>
</evidence>
<dbReference type="Pfam" id="PF02754">
    <property type="entry name" value="CCG"/>
    <property type="match status" value="2"/>
</dbReference>
<dbReference type="Pfam" id="PF13237">
    <property type="entry name" value="Fer4_10"/>
    <property type="match status" value="1"/>
</dbReference>
<dbReference type="InterPro" id="IPR017896">
    <property type="entry name" value="4Fe4S_Fe-S-bd"/>
</dbReference>
<dbReference type="SUPFAM" id="SSF103501">
    <property type="entry name" value="Respiratory nitrate reductase 1 gamma chain"/>
    <property type="match status" value="1"/>
</dbReference>
<dbReference type="OrthoDB" id="9794954at2"/>
<feature type="domain" description="4Fe-4S ferredoxin-type" evidence="7">
    <location>
        <begin position="367"/>
        <end position="398"/>
    </location>
</feature>
<keyword evidence="6" id="KW-0812">Transmembrane</keyword>
<dbReference type="PANTHER" id="PTHR43255">
    <property type="entry name" value="IRON-SULFUR-BINDING OXIDOREDUCTASE FADF-RELATED-RELATED"/>
    <property type="match status" value="1"/>
</dbReference>
<dbReference type="Proteomes" id="UP000198860">
    <property type="component" value="Unassembled WGS sequence"/>
</dbReference>